<gene>
    <name evidence="9" type="ORF">ECPE_LOCUS11891</name>
</gene>
<keyword evidence="10" id="KW-1185">Reference proteome</keyword>
<evidence type="ECO:0000256" key="2">
    <source>
        <dbReference type="ARBA" id="ARBA00006357"/>
    </source>
</evidence>
<dbReference type="InterPro" id="IPR034922">
    <property type="entry name" value="REX1-like_exo"/>
</dbReference>
<evidence type="ECO:0000259" key="8">
    <source>
        <dbReference type="SMART" id="SM00479"/>
    </source>
</evidence>
<dbReference type="FunFam" id="3.30.420.10:FF:000031">
    <property type="entry name" value="RNA exonuclease 1"/>
    <property type="match status" value="1"/>
</dbReference>
<dbReference type="SUPFAM" id="SSF53098">
    <property type="entry name" value="Ribonuclease H-like"/>
    <property type="match status" value="1"/>
</dbReference>
<dbReference type="SMART" id="SM00479">
    <property type="entry name" value="EXOIII"/>
    <property type="match status" value="1"/>
</dbReference>
<evidence type="ECO:0000256" key="1">
    <source>
        <dbReference type="ARBA" id="ARBA00004123"/>
    </source>
</evidence>
<keyword evidence="5" id="KW-0269">Exonuclease</keyword>
<feature type="region of interest" description="Disordered" evidence="7">
    <location>
        <begin position="40"/>
        <end position="62"/>
    </location>
</feature>
<dbReference type="GO" id="GO:0005634">
    <property type="term" value="C:nucleus"/>
    <property type="evidence" value="ECO:0007669"/>
    <property type="project" value="UniProtKB-SubCell"/>
</dbReference>
<evidence type="ECO:0000256" key="7">
    <source>
        <dbReference type="SAM" id="MobiDB-lite"/>
    </source>
</evidence>
<keyword evidence="6" id="KW-0539">Nucleus</keyword>
<comment type="subcellular location">
    <subcellularLocation>
        <location evidence="1">Nucleus</location>
    </subcellularLocation>
</comment>
<keyword evidence="4" id="KW-0378">Hydrolase</keyword>
<dbReference type="GO" id="GO:0003676">
    <property type="term" value="F:nucleic acid binding"/>
    <property type="evidence" value="ECO:0007669"/>
    <property type="project" value="InterPro"/>
</dbReference>
<dbReference type="InterPro" id="IPR036397">
    <property type="entry name" value="RNaseH_sf"/>
</dbReference>
<dbReference type="CDD" id="cd06145">
    <property type="entry name" value="REX1_like"/>
    <property type="match status" value="1"/>
</dbReference>
<dbReference type="PANTHER" id="PTHR12801:SF115">
    <property type="entry name" value="FI18136P1-RELATED"/>
    <property type="match status" value="1"/>
</dbReference>
<dbReference type="Proteomes" id="UP000272942">
    <property type="component" value="Unassembled WGS sequence"/>
</dbReference>
<sequence length="236" mass="26372">MRYPCCQSEVGQPGCQICPTGHVHEANKWLDNEGFVTTLPPLPSSLTNRDKGDEDADGSESDRPAVNIYALDCEMVYTTAGCELARCTIVDARLRTIMDCVVRPDHMVLDCNTRFSGLTVEQVEAAEMRITDVQSKLLHLFDSDSILIGHSLDSDLTALKLIHSKVVDTSVVFPHRLGPPKKRALRNLVGEYLHRIIQQGECGHNSLEDASACMELMQYKVKEDLRRGKWAFKKTV</sequence>
<evidence type="ECO:0000256" key="4">
    <source>
        <dbReference type="ARBA" id="ARBA00022801"/>
    </source>
</evidence>
<keyword evidence="3" id="KW-0540">Nuclease</keyword>
<dbReference type="AlphaFoldDB" id="A0A3P8GJC9"/>
<dbReference type="GO" id="GO:0010629">
    <property type="term" value="P:negative regulation of gene expression"/>
    <property type="evidence" value="ECO:0007669"/>
    <property type="project" value="UniProtKB-ARBA"/>
</dbReference>
<protein>
    <recommendedName>
        <fullName evidence="8">Exonuclease domain-containing protein</fullName>
    </recommendedName>
</protein>
<evidence type="ECO:0000256" key="3">
    <source>
        <dbReference type="ARBA" id="ARBA00022722"/>
    </source>
</evidence>
<dbReference type="OrthoDB" id="206335at2759"/>
<name>A0A3P8GJC9_9TREM</name>
<feature type="domain" description="Exonuclease" evidence="8">
    <location>
        <begin position="67"/>
        <end position="226"/>
    </location>
</feature>
<dbReference type="InterPro" id="IPR012337">
    <property type="entry name" value="RNaseH-like_sf"/>
</dbReference>
<dbReference type="InterPro" id="IPR013520">
    <property type="entry name" value="Ribonucl_H"/>
</dbReference>
<evidence type="ECO:0000313" key="9">
    <source>
        <dbReference type="EMBL" id="VDP89087.1"/>
    </source>
</evidence>
<proteinExistence type="inferred from homology"/>
<dbReference type="PANTHER" id="PTHR12801">
    <property type="entry name" value="RNA EXONUCLEASE REXO1 / RECO3 FAMILY MEMBER-RELATED"/>
    <property type="match status" value="1"/>
</dbReference>
<dbReference type="InterPro" id="IPR047021">
    <property type="entry name" value="REXO1/3/4-like"/>
</dbReference>
<dbReference type="GO" id="GO:0004527">
    <property type="term" value="F:exonuclease activity"/>
    <property type="evidence" value="ECO:0007669"/>
    <property type="project" value="UniProtKB-KW"/>
</dbReference>
<dbReference type="EMBL" id="UZAN01051721">
    <property type="protein sequence ID" value="VDP89087.1"/>
    <property type="molecule type" value="Genomic_DNA"/>
</dbReference>
<organism evidence="9 10">
    <name type="scientific">Echinostoma caproni</name>
    <dbReference type="NCBI Taxonomy" id="27848"/>
    <lineage>
        <taxon>Eukaryota</taxon>
        <taxon>Metazoa</taxon>
        <taxon>Spiralia</taxon>
        <taxon>Lophotrochozoa</taxon>
        <taxon>Platyhelminthes</taxon>
        <taxon>Trematoda</taxon>
        <taxon>Digenea</taxon>
        <taxon>Plagiorchiida</taxon>
        <taxon>Echinostomata</taxon>
        <taxon>Echinostomatoidea</taxon>
        <taxon>Echinostomatidae</taxon>
        <taxon>Echinostoma</taxon>
    </lineage>
</organism>
<evidence type="ECO:0000256" key="5">
    <source>
        <dbReference type="ARBA" id="ARBA00022839"/>
    </source>
</evidence>
<reference evidence="9 10" key="1">
    <citation type="submission" date="2018-11" db="EMBL/GenBank/DDBJ databases">
        <authorList>
            <consortium name="Pathogen Informatics"/>
        </authorList>
    </citation>
    <scope>NUCLEOTIDE SEQUENCE [LARGE SCALE GENOMIC DNA]</scope>
    <source>
        <strain evidence="9 10">Egypt</strain>
    </source>
</reference>
<evidence type="ECO:0000256" key="6">
    <source>
        <dbReference type="ARBA" id="ARBA00023242"/>
    </source>
</evidence>
<comment type="similarity">
    <text evidence="2">Belongs to the REXO1/REXO3 family.</text>
</comment>
<dbReference type="Gene3D" id="3.30.420.10">
    <property type="entry name" value="Ribonuclease H-like superfamily/Ribonuclease H"/>
    <property type="match status" value="1"/>
</dbReference>
<accession>A0A3P8GJC9</accession>
<evidence type="ECO:0000313" key="10">
    <source>
        <dbReference type="Proteomes" id="UP000272942"/>
    </source>
</evidence>